<dbReference type="OMA" id="QELAWEN"/>
<reference evidence="6" key="1">
    <citation type="journal article" date="2012" name="Science">
        <title>The Paleozoic origin of enzymatic lignin decomposition reconstructed from 31 fungal genomes.</title>
        <authorList>
            <person name="Floudas D."/>
            <person name="Binder M."/>
            <person name="Riley R."/>
            <person name="Barry K."/>
            <person name="Blanchette R.A."/>
            <person name="Henrissat B."/>
            <person name="Martinez A.T."/>
            <person name="Otillar R."/>
            <person name="Spatafora J.W."/>
            <person name="Yadav J.S."/>
            <person name="Aerts A."/>
            <person name="Benoit I."/>
            <person name="Boyd A."/>
            <person name="Carlson A."/>
            <person name="Copeland A."/>
            <person name="Coutinho P.M."/>
            <person name="de Vries R.P."/>
            <person name="Ferreira P."/>
            <person name="Findley K."/>
            <person name="Foster B."/>
            <person name="Gaskell J."/>
            <person name="Glotzer D."/>
            <person name="Gorecki P."/>
            <person name="Heitman J."/>
            <person name="Hesse C."/>
            <person name="Hori C."/>
            <person name="Igarashi K."/>
            <person name="Jurgens J.A."/>
            <person name="Kallen N."/>
            <person name="Kersten P."/>
            <person name="Kohler A."/>
            <person name="Kuees U."/>
            <person name="Kumar T.K.A."/>
            <person name="Kuo A."/>
            <person name="LaButti K."/>
            <person name="Larrondo L.F."/>
            <person name="Lindquist E."/>
            <person name="Ling A."/>
            <person name="Lombard V."/>
            <person name="Lucas S."/>
            <person name="Lundell T."/>
            <person name="Martin R."/>
            <person name="McLaughlin D.J."/>
            <person name="Morgenstern I."/>
            <person name="Morin E."/>
            <person name="Murat C."/>
            <person name="Nagy L.G."/>
            <person name="Nolan M."/>
            <person name="Ohm R.A."/>
            <person name="Patyshakuliyeva A."/>
            <person name="Rokas A."/>
            <person name="Ruiz-Duenas F.J."/>
            <person name="Sabat G."/>
            <person name="Salamov A."/>
            <person name="Samejima M."/>
            <person name="Schmutz J."/>
            <person name="Slot J.C."/>
            <person name="St John F."/>
            <person name="Stenlid J."/>
            <person name="Sun H."/>
            <person name="Sun S."/>
            <person name="Syed K."/>
            <person name="Tsang A."/>
            <person name="Wiebenga A."/>
            <person name="Young D."/>
            <person name="Pisabarro A."/>
            <person name="Eastwood D.C."/>
            <person name="Martin F."/>
            <person name="Cullen D."/>
            <person name="Grigoriev I.V."/>
            <person name="Hibbett D.S."/>
        </authorList>
    </citation>
    <scope>NUCLEOTIDE SEQUENCE [LARGE SCALE GENOMIC DNA]</scope>
    <source>
        <strain evidence="6">HHB-11173 SS5</strain>
    </source>
</reference>
<feature type="domain" description="Peptidase S33 tripeptidyl aminopeptidase-like C-terminal" evidence="4">
    <location>
        <begin position="461"/>
        <end position="559"/>
    </location>
</feature>
<protein>
    <recommendedName>
        <fullName evidence="7">Alpha/beta-hydrolase</fullName>
    </recommendedName>
</protein>
<name>R7S3J4_PUNST</name>
<dbReference type="EMBL" id="JH687553">
    <property type="protein sequence ID" value="EIN04768.1"/>
    <property type="molecule type" value="Genomic_DNA"/>
</dbReference>
<dbReference type="HOGENOM" id="CLU_013364_5_2_1"/>
<dbReference type="SUPFAM" id="SSF53474">
    <property type="entry name" value="alpha/beta-Hydrolases"/>
    <property type="match status" value="1"/>
</dbReference>
<sequence>MGKLDELLPASAGSTTRQSAVQPHRKILACLLALLLLFWTTTRDLIADTLKCVHGGRRTPDRGVIWVSCGDGFQCANISVPLDYHNGSDPRTMSIAVTQHLATDSENRQGAIFINPGGPGGSGTSMTYRRGPYFNKILKGQYDIIGFDPRGINQTRPYLSCFETKLDADVYSAVYDRNLNLPINQTLLADANEDLSKQVARFSAATASLAQRCAERTGEYIPYLGTEAVVRDIDYLSRIIEGEEKRVNFWGFSYGTVIGQYLVKILPPSRIGRVIIDGVVNPVVWSDYPALAFHEGLDDVDNVFASFARSCSGAGDACALSHLAPTEIVSATDALIDDLYLKPRPVFGLGQPAIATAQNVRDIVFRSVYSITSWPDLAVHLSEAFQGNFTGLVNVTMPKVDREGGSQPDDSRFVTYPIWCADTKAYDEHRAAPSDAEIVDLTLGTLERYSRRNGDGFFKLAFCHHWDAAGVAPRRSRYNGTFDMEDDTLDTPILILSNTYDPVTSLASARAANARLGNNARLVQQADGWGHCTTSQTSFCTAQKVRDYFVNGVPPSDNHTICRVDQRPFEPWNQSFALPVAGADNSASTGPAADLMEAWAGLVRVQQDEQRL</sequence>
<keyword evidence="6" id="KW-1185">Reference proteome</keyword>
<gene>
    <name evidence="5" type="ORF">PUNSTDRAFT_55444</name>
</gene>
<dbReference type="Pfam" id="PF00561">
    <property type="entry name" value="Abhydrolase_1"/>
    <property type="match status" value="1"/>
</dbReference>
<evidence type="ECO:0000313" key="5">
    <source>
        <dbReference type="EMBL" id="EIN04768.1"/>
    </source>
</evidence>
<dbReference type="Proteomes" id="UP000054196">
    <property type="component" value="Unassembled WGS sequence"/>
</dbReference>
<keyword evidence="2" id="KW-0378">Hydrolase</keyword>
<feature type="domain" description="AB hydrolase-1" evidence="3">
    <location>
        <begin position="111"/>
        <end position="282"/>
    </location>
</feature>
<evidence type="ECO:0000313" key="6">
    <source>
        <dbReference type="Proteomes" id="UP000054196"/>
    </source>
</evidence>
<dbReference type="eggNOG" id="ENOG502S0WE">
    <property type="taxonomic scope" value="Eukaryota"/>
</dbReference>
<dbReference type="GeneID" id="18883986"/>
<dbReference type="InterPro" id="IPR051601">
    <property type="entry name" value="Serine_prot/Carboxylest_S33"/>
</dbReference>
<dbReference type="PANTHER" id="PTHR43248:SF25">
    <property type="entry name" value="AB HYDROLASE-1 DOMAIN-CONTAINING PROTEIN-RELATED"/>
    <property type="match status" value="1"/>
</dbReference>
<dbReference type="InterPro" id="IPR013595">
    <property type="entry name" value="Pept_S33_TAP-like_C"/>
</dbReference>
<dbReference type="GO" id="GO:0016787">
    <property type="term" value="F:hydrolase activity"/>
    <property type="evidence" value="ECO:0007669"/>
    <property type="project" value="UniProtKB-KW"/>
</dbReference>
<organism evidence="5 6">
    <name type="scientific">Punctularia strigosozonata (strain HHB-11173)</name>
    <name type="common">White-rot fungus</name>
    <dbReference type="NCBI Taxonomy" id="741275"/>
    <lineage>
        <taxon>Eukaryota</taxon>
        <taxon>Fungi</taxon>
        <taxon>Dikarya</taxon>
        <taxon>Basidiomycota</taxon>
        <taxon>Agaricomycotina</taxon>
        <taxon>Agaricomycetes</taxon>
        <taxon>Corticiales</taxon>
        <taxon>Punctulariaceae</taxon>
        <taxon>Punctularia</taxon>
    </lineage>
</organism>
<dbReference type="OrthoDB" id="425534at2759"/>
<evidence type="ECO:0000259" key="4">
    <source>
        <dbReference type="Pfam" id="PF08386"/>
    </source>
</evidence>
<dbReference type="AlphaFoldDB" id="R7S3J4"/>
<dbReference type="KEGG" id="psq:PUNSTDRAFT_55444"/>
<dbReference type="PANTHER" id="PTHR43248">
    <property type="entry name" value="2-SUCCINYL-6-HYDROXY-2,4-CYCLOHEXADIENE-1-CARBOXYLATE SYNTHASE"/>
    <property type="match status" value="1"/>
</dbReference>
<dbReference type="InterPro" id="IPR029058">
    <property type="entry name" value="AB_hydrolase_fold"/>
</dbReference>
<evidence type="ECO:0008006" key="7">
    <source>
        <dbReference type="Google" id="ProtNLM"/>
    </source>
</evidence>
<dbReference type="Gene3D" id="3.40.50.1820">
    <property type="entry name" value="alpha/beta hydrolase"/>
    <property type="match status" value="1"/>
</dbReference>
<accession>R7S3J4</accession>
<comment type="similarity">
    <text evidence="1">Belongs to the peptidase S33 family.</text>
</comment>
<dbReference type="Pfam" id="PF08386">
    <property type="entry name" value="Abhydrolase_4"/>
    <property type="match status" value="1"/>
</dbReference>
<proteinExistence type="inferred from homology"/>
<evidence type="ECO:0000259" key="3">
    <source>
        <dbReference type="Pfam" id="PF00561"/>
    </source>
</evidence>
<evidence type="ECO:0000256" key="1">
    <source>
        <dbReference type="ARBA" id="ARBA00010088"/>
    </source>
</evidence>
<dbReference type="InterPro" id="IPR000073">
    <property type="entry name" value="AB_hydrolase_1"/>
</dbReference>
<dbReference type="RefSeq" id="XP_007388161.1">
    <property type="nucleotide sequence ID" value="XM_007388099.1"/>
</dbReference>
<evidence type="ECO:0000256" key="2">
    <source>
        <dbReference type="ARBA" id="ARBA00022801"/>
    </source>
</evidence>